<sequence length="185" mass="20395">MDLLYVRTLGQVGVNGVAVAHGRAVELIAALSLAGGSLSRDWLLSSLFEQDPSPSSLPTLAMRARKLGVDVVYDSSRCMYHLRDYLTVDVTEVFAWLKRGRTAEAVAFYQGPFMPRSHSPFAVETRASLENALVRAVLAEGDVELMARIDRHVKHPELSERLIACSDDPTTVSLNRSWLKALDVV</sequence>
<organism evidence="1 2">
    <name type="scientific">Thermostaphylospora chromogena</name>
    <dbReference type="NCBI Taxonomy" id="35622"/>
    <lineage>
        <taxon>Bacteria</taxon>
        <taxon>Bacillati</taxon>
        <taxon>Actinomycetota</taxon>
        <taxon>Actinomycetes</taxon>
        <taxon>Streptosporangiales</taxon>
        <taxon>Thermomonosporaceae</taxon>
        <taxon>Thermostaphylospora</taxon>
    </lineage>
</organism>
<name>A0A1H1H8D9_9ACTN</name>
<dbReference type="AlphaFoldDB" id="A0A1H1H8D9"/>
<protein>
    <submittedName>
        <fullName evidence="1">Uncharacterized protein</fullName>
    </submittedName>
</protein>
<evidence type="ECO:0000313" key="2">
    <source>
        <dbReference type="Proteomes" id="UP000217103"/>
    </source>
</evidence>
<dbReference type="EMBL" id="FNKK01000002">
    <property type="protein sequence ID" value="SDR21680.1"/>
    <property type="molecule type" value="Genomic_DNA"/>
</dbReference>
<accession>A0A1H1H8D9</accession>
<evidence type="ECO:0000313" key="1">
    <source>
        <dbReference type="EMBL" id="SDR21680.1"/>
    </source>
</evidence>
<dbReference type="STRING" id="35622.SAMN04489764_4152"/>
<proteinExistence type="predicted"/>
<dbReference type="Proteomes" id="UP000217103">
    <property type="component" value="Unassembled WGS sequence"/>
</dbReference>
<reference evidence="1 2" key="1">
    <citation type="submission" date="2016-10" db="EMBL/GenBank/DDBJ databases">
        <authorList>
            <person name="de Groot N.N."/>
        </authorList>
    </citation>
    <scope>NUCLEOTIDE SEQUENCE [LARGE SCALE GENOMIC DNA]</scope>
    <source>
        <strain evidence="1 2">DSM 43794</strain>
    </source>
</reference>
<gene>
    <name evidence="1" type="ORF">SAMN04489764_4152</name>
</gene>
<keyword evidence="2" id="KW-1185">Reference proteome</keyword>